<sequence length="897" mass="96829">MSGPSTRASRIASTRRRLIAAATLVLAPAVTLAPSVAAVEPPVGEEPHRPLVHYTPEQNWMNDPNGLVYRDGTYHLYYQHNPEGDVWGNMSWGHATSTDLVTWTEQPLAIPQTRDATGRSIEDIFSGSVVVDHGNTSGLGDGGEAPMVAVYTSAYTDAHPTLAGRQAQSLAYSVDGGTTWTKYAGNPVLDRESPNFRDPKVFRYTPEDGGEPYWVMVVVEAIDKEVLIYRSENLIDWTYLSTFGPVGATGGMWEVPDLVELPVDGDTDDTRWVMLVSMNPGAVAGGSGVQYFVGDFDGTTFTPEQLPDPGTTPAPGRVVADFEAETWAQTGWDVTVDPAVESGPFGAAPQPGAWPGQQTVSGYLGERLLNSFVDGDAAVGTAESPEFTIDQPYLNVLLGGGRHARIPGGQLGNEPPSGALLWDGFEGDDTGGSSLADLGWTGEGDLAASDSPSAAGGEYALGQRRINTWEGGPHGDANTGSLTSGPFTVSADHLSMLVGGGRQDGDPLLQVQLLIDGEVARSLTGPEDGAMQWRSWDVADLVGQQAQLRVVDEETEGWGHLTLDHVVLGDEPARPRSDETTVNLVVDGDVVRSATGQDSEELDWVSWDLADLQGQRASVRVVDNHRGGWGHVLVDDVVLSGQPQPRGLERHQWLDWGQDFYASISFADMPDDRTVLIGWMNNWLYGTAIPTSPWRSAMSLPRELRLVREDGQVELRQEIVAEVESLQARRDSVRCGGLRVRDGRTVALDPRAEAYTMQVRLRQRDARRSSVVVQADAAGTGTEIVVDWEQERLTVDRSTSGEVDFHPTFAGSASAPIQVRRGAVDLTVYVDRSSVEVVVGDGERVLTSQVFPRLGQDGVHLGSEGGTTTVSRLRVRPLEQVETRPVRGRECRASGRG</sequence>
<dbReference type="InterPro" id="IPR006311">
    <property type="entry name" value="TAT_signal"/>
</dbReference>
<evidence type="ECO:0000256" key="5">
    <source>
        <dbReference type="SAM" id="SignalP"/>
    </source>
</evidence>
<dbReference type="PROSITE" id="PS51318">
    <property type="entry name" value="TAT"/>
    <property type="match status" value="1"/>
</dbReference>
<dbReference type="AlphaFoldDB" id="A0A0W8I3Z7"/>
<evidence type="ECO:0000259" key="6">
    <source>
        <dbReference type="Pfam" id="PF00251"/>
    </source>
</evidence>
<evidence type="ECO:0000256" key="3">
    <source>
        <dbReference type="ARBA" id="ARBA00023295"/>
    </source>
</evidence>
<dbReference type="Pfam" id="PF00251">
    <property type="entry name" value="Glyco_hydro_32N"/>
    <property type="match status" value="2"/>
</dbReference>
<dbReference type="OrthoDB" id="9776657at2"/>
<dbReference type="PROSITE" id="PS00609">
    <property type="entry name" value="GLYCOSYL_HYDROL_F32"/>
    <property type="match status" value="1"/>
</dbReference>
<dbReference type="InterPro" id="IPR018053">
    <property type="entry name" value="Glyco_hydro_32_AS"/>
</dbReference>
<dbReference type="STRING" id="767452.AVL62_14465"/>
<feature type="signal peptide" evidence="5">
    <location>
        <begin position="1"/>
        <end position="33"/>
    </location>
</feature>
<dbReference type="CDD" id="cd18622">
    <property type="entry name" value="GH32_Inu-like"/>
    <property type="match status" value="1"/>
</dbReference>
<dbReference type="InterPro" id="IPR013189">
    <property type="entry name" value="Glyco_hydro_32_C"/>
</dbReference>
<dbReference type="InterPro" id="IPR001362">
    <property type="entry name" value="Glyco_hydro_32"/>
</dbReference>
<dbReference type="InterPro" id="IPR013320">
    <property type="entry name" value="ConA-like_dom_sf"/>
</dbReference>
<dbReference type="RefSeq" id="WP_058891851.1">
    <property type="nucleotide sequence ID" value="NZ_LQBL01000029.1"/>
</dbReference>
<evidence type="ECO:0000313" key="8">
    <source>
        <dbReference type="EMBL" id="KUG52777.1"/>
    </source>
</evidence>
<dbReference type="InterPro" id="IPR023296">
    <property type="entry name" value="Glyco_hydro_beta-prop_sf"/>
</dbReference>
<evidence type="ECO:0000256" key="4">
    <source>
        <dbReference type="SAM" id="MobiDB-lite"/>
    </source>
</evidence>
<dbReference type="GO" id="GO:0005737">
    <property type="term" value="C:cytoplasm"/>
    <property type="evidence" value="ECO:0007669"/>
    <property type="project" value="TreeGrafter"/>
</dbReference>
<organism evidence="8 9">
    <name type="scientific">Serinicoccus chungangensis</name>
    <dbReference type="NCBI Taxonomy" id="767452"/>
    <lineage>
        <taxon>Bacteria</taxon>
        <taxon>Bacillati</taxon>
        <taxon>Actinomycetota</taxon>
        <taxon>Actinomycetes</taxon>
        <taxon>Micrococcales</taxon>
        <taxon>Ornithinimicrobiaceae</taxon>
        <taxon>Serinicoccus</taxon>
    </lineage>
</organism>
<dbReference type="SMART" id="SM00640">
    <property type="entry name" value="Glyco_32"/>
    <property type="match status" value="1"/>
</dbReference>
<dbReference type="GO" id="GO:0004575">
    <property type="term" value="F:sucrose alpha-glucosidase activity"/>
    <property type="evidence" value="ECO:0007669"/>
    <property type="project" value="TreeGrafter"/>
</dbReference>
<keyword evidence="9" id="KW-1185">Reference proteome</keyword>
<reference evidence="8 9" key="1">
    <citation type="submission" date="2015-12" db="EMBL/GenBank/DDBJ databases">
        <title>Serinicoccus chungangenesis strain CD08_5 genome sequencing and assembly.</title>
        <authorList>
            <person name="Chander A.M."/>
            <person name="Kaur G."/>
            <person name="Nair G.R."/>
            <person name="Dhawan D.K."/>
            <person name="Kochhar R.K."/>
            <person name="Mayilraj S."/>
            <person name="Bhadada S.K."/>
        </authorList>
    </citation>
    <scope>NUCLEOTIDE SEQUENCE [LARGE SCALE GENOMIC DNA]</scope>
    <source>
        <strain evidence="8 9">CD08_5</strain>
    </source>
</reference>
<protein>
    <submittedName>
        <fullName evidence="8">Glycosyl hydrolase family 32</fullName>
    </submittedName>
</protein>
<dbReference type="EMBL" id="LQBL01000029">
    <property type="protein sequence ID" value="KUG52777.1"/>
    <property type="molecule type" value="Genomic_DNA"/>
</dbReference>
<comment type="caution">
    <text evidence="8">The sequence shown here is derived from an EMBL/GenBank/DDBJ whole genome shotgun (WGS) entry which is preliminary data.</text>
</comment>
<dbReference type="Gene3D" id="2.60.120.560">
    <property type="entry name" value="Exo-inulinase, domain 1"/>
    <property type="match status" value="1"/>
</dbReference>
<dbReference type="PANTHER" id="PTHR42800:SF1">
    <property type="entry name" value="EXOINULINASE INUD (AFU_ORTHOLOGUE AFUA_5G00480)"/>
    <property type="match status" value="1"/>
</dbReference>
<name>A0A0W8I3Z7_9MICO</name>
<feature type="chain" id="PRO_5039452699" evidence="5">
    <location>
        <begin position="34"/>
        <end position="897"/>
    </location>
</feature>
<evidence type="ECO:0000256" key="1">
    <source>
        <dbReference type="ARBA" id="ARBA00009902"/>
    </source>
</evidence>
<gene>
    <name evidence="8" type="ORF">AVL62_14465</name>
</gene>
<accession>A0A0W8I3Z7</accession>
<dbReference type="GO" id="GO:0005987">
    <property type="term" value="P:sucrose catabolic process"/>
    <property type="evidence" value="ECO:0007669"/>
    <property type="project" value="TreeGrafter"/>
</dbReference>
<evidence type="ECO:0000313" key="9">
    <source>
        <dbReference type="Proteomes" id="UP000054837"/>
    </source>
</evidence>
<evidence type="ECO:0000256" key="2">
    <source>
        <dbReference type="ARBA" id="ARBA00022801"/>
    </source>
</evidence>
<feature type="domain" description="Glycosyl hydrolase family 32 N-terminal" evidence="6">
    <location>
        <begin position="649"/>
        <end position="712"/>
    </location>
</feature>
<feature type="region of interest" description="Disordered" evidence="4">
    <location>
        <begin position="407"/>
        <end position="426"/>
    </location>
</feature>
<dbReference type="SUPFAM" id="SSF49899">
    <property type="entry name" value="Concanavalin A-like lectins/glucanases"/>
    <property type="match status" value="1"/>
</dbReference>
<dbReference type="SUPFAM" id="SSF75005">
    <property type="entry name" value="Arabinanase/levansucrase/invertase"/>
    <property type="match status" value="1"/>
</dbReference>
<dbReference type="Pfam" id="PF08244">
    <property type="entry name" value="Glyco_hydro_32C"/>
    <property type="match status" value="1"/>
</dbReference>
<dbReference type="Proteomes" id="UP000054837">
    <property type="component" value="Unassembled WGS sequence"/>
</dbReference>
<feature type="domain" description="Glycosyl hydrolase family 32 N-terminal" evidence="6">
    <location>
        <begin position="53"/>
        <end position="304"/>
    </location>
</feature>
<dbReference type="InterPro" id="IPR013148">
    <property type="entry name" value="Glyco_hydro_32_N"/>
</dbReference>
<keyword evidence="5" id="KW-0732">Signal</keyword>
<keyword evidence="2 8" id="KW-0378">Hydrolase</keyword>
<dbReference type="Gene3D" id="2.115.10.20">
    <property type="entry name" value="Glycosyl hydrolase domain, family 43"/>
    <property type="match status" value="2"/>
</dbReference>
<evidence type="ECO:0000259" key="7">
    <source>
        <dbReference type="Pfam" id="PF08244"/>
    </source>
</evidence>
<comment type="similarity">
    <text evidence="1">Belongs to the glycosyl hydrolase 32 family.</text>
</comment>
<dbReference type="PANTHER" id="PTHR42800">
    <property type="entry name" value="EXOINULINASE INUD (AFU_ORTHOLOGUE AFUA_5G00480)"/>
    <property type="match status" value="1"/>
</dbReference>
<proteinExistence type="inferred from homology"/>
<feature type="domain" description="Glycosyl hydrolase family 32 C-terminal" evidence="7">
    <location>
        <begin position="748"/>
        <end position="876"/>
    </location>
</feature>
<keyword evidence="3" id="KW-0326">Glycosidase</keyword>